<organism evidence="1 2">
    <name type="scientific">Zizania palustris</name>
    <name type="common">Northern wild rice</name>
    <dbReference type="NCBI Taxonomy" id="103762"/>
    <lineage>
        <taxon>Eukaryota</taxon>
        <taxon>Viridiplantae</taxon>
        <taxon>Streptophyta</taxon>
        <taxon>Embryophyta</taxon>
        <taxon>Tracheophyta</taxon>
        <taxon>Spermatophyta</taxon>
        <taxon>Magnoliopsida</taxon>
        <taxon>Liliopsida</taxon>
        <taxon>Poales</taxon>
        <taxon>Poaceae</taxon>
        <taxon>BOP clade</taxon>
        <taxon>Oryzoideae</taxon>
        <taxon>Oryzeae</taxon>
        <taxon>Zizaniinae</taxon>
        <taxon>Zizania</taxon>
    </lineage>
</organism>
<dbReference type="EMBL" id="JAAALK010000287">
    <property type="protein sequence ID" value="KAG8056830.1"/>
    <property type="molecule type" value="Genomic_DNA"/>
</dbReference>
<proteinExistence type="predicted"/>
<gene>
    <name evidence="1" type="ORF">GUJ93_ZPchr0002g23364</name>
</gene>
<dbReference type="AlphaFoldDB" id="A0A8J5S732"/>
<protein>
    <submittedName>
        <fullName evidence="1">Uncharacterized protein</fullName>
    </submittedName>
</protein>
<sequence length="95" mass="9884">MNSDSFTPASYHNIRVFDTGMTIFVSTVALRSTPVPGGNNNAKFKEPLGGALFLPLLGPSRGFGGSGSTISPPVMAVVESVRWTVDGDEARGGGR</sequence>
<reference evidence="1" key="2">
    <citation type="submission" date="2021-02" db="EMBL/GenBank/DDBJ databases">
        <authorList>
            <person name="Kimball J.A."/>
            <person name="Haas M.W."/>
            <person name="Macchietto M."/>
            <person name="Kono T."/>
            <person name="Duquette J."/>
            <person name="Shao M."/>
        </authorList>
    </citation>
    <scope>NUCLEOTIDE SEQUENCE</scope>
    <source>
        <tissue evidence="1">Fresh leaf tissue</tissue>
    </source>
</reference>
<dbReference type="Proteomes" id="UP000729402">
    <property type="component" value="Unassembled WGS sequence"/>
</dbReference>
<name>A0A8J5S732_ZIZPA</name>
<accession>A0A8J5S732</accession>
<keyword evidence="2" id="KW-1185">Reference proteome</keyword>
<evidence type="ECO:0000313" key="1">
    <source>
        <dbReference type="EMBL" id="KAG8056830.1"/>
    </source>
</evidence>
<comment type="caution">
    <text evidence="1">The sequence shown here is derived from an EMBL/GenBank/DDBJ whole genome shotgun (WGS) entry which is preliminary data.</text>
</comment>
<evidence type="ECO:0000313" key="2">
    <source>
        <dbReference type="Proteomes" id="UP000729402"/>
    </source>
</evidence>
<reference evidence="1" key="1">
    <citation type="journal article" date="2021" name="bioRxiv">
        <title>Whole Genome Assembly and Annotation of Northern Wild Rice, Zizania palustris L., Supports a Whole Genome Duplication in the Zizania Genus.</title>
        <authorList>
            <person name="Haas M."/>
            <person name="Kono T."/>
            <person name="Macchietto M."/>
            <person name="Millas R."/>
            <person name="McGilp L."/>
            <person name="Shao M."/>
            <person name="Duquette J."/>
            <person name="Hirsch C.N."/>
            <person name="Kimball J."/>
        </authorList>
    </citation>
    <scope>NUCLEOTIDE SEQUENCE</scope>
    <source>
        <tissue evidence="1">Fresh leaf tissue</tissue>
    </source>
</reference>